<evidence type="ECO:0000313" key="3">
    <source>
        <dbReference type="Proteomes" id="UP000076837"/>
    </source>
</evidence>
<protein>
    <submittedName>
        <fullName evidence="2">Uncharacterized protein</fullName>
    </submittedName>
</protein>
<accession>A0A162YAH0</accession>
<evidence type="ECO:0000256" key="1">
    <source>
        <dbReference type="SAM" id="MobiDB-lite"/>
    </source>
</evidence>
<comment type="caution">
    <text evidence="2">The sequence shown here is derived from an EMBL/GenBank/DDBJ whole genome shotgun (WGS) entry which is preliminary data.</text>
</comment>
<feature type="compositionally biased region" description="Polar residues" evidence="1">
    <location>
        <begin position="38"/>
        <end position="48"/>
    </location>
</feature>
<feature type="region of interest" description="Disordered" evidence="1">
    <location>
        <begin position="1"/>
        <end position="48"/>
    </location>
</feature>
<evidence type="ECO:0000313" key="2">
    <source>
        <dbReference type="EMBL" id="KZM19914.1"/>
    </source>
</evidence>
<sequence length="115" mass="12705">MNPTLPNVSRQVSPRRSQRPTMNVSMLHDQPLPDKTLSHTNPNLALSQPYPSCVVEQTASSPASESWSDDSHFLKVGLLCSPTDLAESSAGRVRDWLRATLENDSQDSDNDLDED</sequence>
<name>A0A162YAH0_DIDRA</name>
<dbReference type="EMBL" id="JYNV01000290">
    <property type="protein sequence ID" value="KZM19914.1"/>
    <property type="molecule type" value="Genomic_DNA"/>
</dbReference>
<proteinExistence type="predicted"/>
<dbReference type="Proteomes" id="UP000076837">
    <property type="component" value="Unassembled WGS sequence"/>
</dbReference>
<dbReference type="AlphaFoldDB" id="A0A162YAH0"/>
<gene>
    <name evidence="2" type="ORF">ST47_g9058</name>
</gene>
<reference evidence="2 3" key="1">
    <citation type="journal article" date="2016" name="Sci. Rep.">
        <title>Draft genome sequencing and secretome analysis of fungal phytopathogen Ascochyta rabiei provides insight into the necrotrophic effector repertoire.</title>
        <authorList>
            <person name="Verma S."/>
            <person name="Gazara R.K."/>
            <person name="Nizam S."/>
            <person name="Parween S."/>
            <person name="Chattopadhyay D."/>
            <person name="Verma P.K."/>
        </authorList>
    </citation>
    <scope>NUCLEOTIDE SEQUENCE [LARGE SCALE GENOMIC DNA]</scope>
    <source>
        <strain evidence="2 3">ArDII</strain>
    </source>
</reference>
<keyword evidence="3" id="KW-1185">Reference proteome</keyword>
<organism evidence="2 3">
    <name type="scientific">Didymella rabiei</name>
    <name type="common">Chickpea ascochyta blight fungus</name>
    <name type="synonym">Mycosphaerella rabiei</name>
    <dbReference type="NCBI Taxonomy" id="5454"/>
    <lineage>
        <taxon>Eukaryota</taxon>
        <taxon>Fungi</taxon>
        <taxon>Dikarya</taxon>
        <taxon>Ascomycota</taxon>
        <taxon>Pezizomycotina</taxon>
        <taxon>Dothideomycetes</taxon>
        <taxon>Pleosporomycetidae</taxon>
        <taxon>Pleosporales</taxon>
        <taxon>Pleosporineae</taxon>
        <taxon>Didymellaceae</taxon>
        <taxon>Ascochyta</taxon>
    </lineage>
</organism>